<protein>
    <recommendedName>
        <fullName evidence="4">Cardiolipin synthase N-terminal domain-containing protein</fullName>
    </recommendedName>
</protein>
<dbReference type="AlphaFoldDB" id="A0A6G6GJ01"/>
<proteinExistence type="predicted"/>
<dbReference type="RefSeq" id="WP_164678501.1">
    <property type="nucleotide sequence ID" value="NZ_CP049057.1"/>
</dbReference>
<evidence type="ECO:0000313" key="2">
    <source>
        <dbReference type="EMBL" id="QIE58494.1"/>
    </source>
</evidence>
<evidence type="ECO:0008006" key="4">
    <source>
        <dbReference type="Google" id="ProtNLM"/>
    </source>
</evidence>
<feature type="transmembrane region" description="Helical" evidence="1">
    <location>
        <begin position="94"/>
        <end position="114"/>
    </location>
</feature>
<dbReference type="Proteomes" id="UP000505306">
    <property type="component" value="Chromosome"/>
</dbReference>
<keyword evidence="1" id="KW-1133">Transmembrane helix</keyword>
<keyword evidence="1" id="KW-0812">Transmembrane</keyword>
<accession>A0A6G6GJ01</accession>
<gene>
    <name evidence="2" type="ORF">G5B37_02645</name>
</gene>
<reference evidence="2 3" key="1">
    <citation type="submission" date="2020-02" db="EMBL/GenBank/DDBJ databases">
        <title>Complete genome sequence of Flavobacteriaceae bacterium.</title>
        <authorList>
            <person name="Kim S.-J."/>
            <person name="Kim Y.-S."/>
            <person name="Kim K.-H."/>
        </authorList>
    </citation>
    <scope>NUCLEOTIDE SEQUENCE [LARGE SCALE GENOMIC DNA]</scope>
    <source>
        <strain evidence="2 3">RR4-40</strain>
    </source>
</reference>
<evidence type="ECO:0000313" key="3">
    <source>
        <dbReference type="Proteomes" id="UP000505306"/>
    </source>
</evidence>
<feature type="transmembrane region" description="Helical" evidence="1">
    <location>
        <begin position="52"/>
        <end position="82"/>
    </location>
</feature>
<dbReference type="EMBL" id="CP049057">
    <property type="protein sequence ID" value="QIE58494.1"/>
    <property type="molecule type" value="Genomic_DNA"/>
</dbReference>
<organism evidence="2 3">
    <name type="scientific">Rasiella rasia</name>
    <dbReference type="NCBI Taxonomy" id="2744027"/>
    <lineage>
        <taxon>Bacteria</taxon>
        <taxon>Pseudomonadati</taxon>
        <taxon>Bacteroidota</taxon>
        <taxon>Flavobacteriia</taxon>
        <taxon>Flavobacteriales</taxon>
        <taxon>Flavobacteriaceae</taxon>
        <taxon>Rasiella</taxon>
    </lineage>
</organism>
<keyword evidence="1" id="KW-0472">Membrane</keyword>
<sequence length="129" mass="14697">MTRRKKIWLGILTFLPLLFVIIYIICFAVYMFSFVNVLEAQAGDPEVADPTIFFGMFGIMFIMIFLSIISTIALLIYYIIHANGNPKFDSNQKLIWILILVLASGIGNIIYYFVEILPKDKTSTNISTT</sequence>
<keyword evidence="3" id="KW-1185">Reference proteome</keyword>
<feature type="transmembrane region" description="Helical" evidence="1">
    <location>
        <begin position="7"/>
        <end position="32"/>
    </location>
</feature>
<evidence type="ECO:0000256" key="1">
    <source>
        <dbReference type="SAM" id="Phobius"/>
    </source>
</evidence>
<dbReference type="KEGG" id="mgel:G5B37_02645"/>
<name>A0A6G6GJ01_9FLAO</name>